<reference evidence="2" key="1">
    <citation type="submission" date="2009-10" db="EMBL/GenBank/DDBJ databases">
        <title>Diversity of trophic interactions inside an arsenic-rich microbial ecosystem.</title>
        <authorList>
            <person name="Bertin P.N."/>
            <person name="Heinrich-Salmeron A."/>
            <person name="Pelletier E."/>
            <person name="Goulhen-Chollet F."/>
            <person name="Arsene-Ploetze F."/>
            <person name="Gallien S."/>
            <person name="Calteau A."/>
            <person name="Vallenet D."/>
            <person name="Casiot C."/>
            <person name="Chane-Woon-Ming B."/>
            <person name="Giloteaux L."/>
            <person name="Barakat M."/>
            <person name="Bonnefoy V."/>
            <person name="Bruneel O."/>
            <person name="Chandler M."/>
            <person name="Cleiss J."/>
            <person name="Duran R."/>
            <person name="Elbaz-Poulichet F."/>
            <person name="Fonknechten N."/>
            <person name="Lauga B."/>
            <person name="Mornico D."/>
            <person name="Ortet P."/>
            <person name="Schaeffer C."/>
            <person name="Siguier P."/>
            <person name="Alexander Thil Smith A."/>
            <person name="Van Dorsselaer A."/>
            <person name="Weissenbach J."/>
            <person name="Medigue C."/>
            <person name="Le Paslier D."/>
        </authorList>
    </citation>
    <scope>NUCLEOTIDE SEQUENCE</scope>
</reference>
<sequence length="116" mass="12505">MIDTLAIAKRLQKAGDTAEHAEAVAEVFGMVLQENVVTKTDLRDACEKLDKQIDTVAARLDGKIVGLDGRILGLEQRGEALAARYESRLSRAVLTLFVGLTGVISLATSLLMTHVK</sequence>
<comment type="caution">
    <text evidence="2">The sequence shown here is derived from an EMBL/GenBank/DDBJ whole genome shotgun (WGS) entry which is preliminary data.</text>
</comment>
<name>E6PFU7_9ZZZZ</name>
<evidence type="ECO:0000313" key="2">
    <source>
        <dbReference type="EMBL" id="CBH75334.1"/>
    </source>
</evidence>
<keyword evidence="1" id="KW-0472">Membrane</keyword>
<dbReference type="EMBL" id="CABL01000008">
    <property type="protein sequence ID" value="CBH75334.1"/>
    <property type="molecule type" value="Genomic_DNA"/>
</dbReference>
<proteinExistence type="predicted"/>
<evidence type="ECO:0000256" key="1">
    <source>
        <dbReference type="SAM" id="Phobius"/>
    </source>
</evidence>
<feature type="transmembrane region" description="Helical" evidence="1">
    <location>
        <begin position="92"/>
        <end position="112"/>
    </location>
</feature>
<accession>E6PFU7</accession>
<keyword evidence="1" id="KW-0812">Transmembrane</keyword>
<keyword evidence="1" id="KW-1133">Transmembrane helix</keyword>
<protein>
    <submittedName>
        <fullName evidence="2">Putative Phage-related protein</fullName>
    </submittedName>
</protein>
<organism evidence="2">
    <name type="scientific">mine drainage metagenome</name>
    <dbReference type="NCBI Taxonomy" id="410659"/>
    <lineage>
        <taxon>unclassified sequences</taxon>
        <taxon>metagenomes</taxon>
        <taxon>ecological metagenomes</taxon>
    </lineage>
</organism>
<gene>
    <name evidence="2" type="ORF">CARN1_1351</name>
</gene>
<dbReference type="AlphaFoldDB" id="E6PFU7"/>